<accession>A0A4R3T2H4</accession>
<comment type="caution">
    <text evidence="2">The sequence shown here is derived from an EMBL/GenBank/DDBJ whole genome shotgun (WGS) entry which is preliminary data.</text>
</comment>
<dbReference type="Pfam" id="PF02645">
    <property type="entry name" value="DegV"/>
    <property type="match status" value="1"/>
</dbReference>
<dbReference type="AlphaFoldDB" id="A0A4R3T2H4"/>
<dbReference type="Gene3D" id="3.40.50.10170">
    <property type="match status" value="1"/>
</dbReference>
<dbReference type="PROSITE" id="PS51482">
    <property type="entry name" value="DEGV"/>
    <property type="match status" value="1"/>
</dbReference>
<name>A0A4R3T2H4_9FIRM</name>
<protein>
    <submittedName>
        <fullName evidence="2">DegV family protein with EDD domain</fullName>
    </submittedName>
</protein>
<dbReference type="EMBL" id="SMBP01000023">
    <property type="protein sequence ID" value="TCU54716.1"/>
    <property type="molecule type" value="Genomic_DNA"/>
</dbReference>
<dbReference type="PANTHER" id="PTHR33434">
    <property type="entry name" value="DEGV DOMAIN-CONTAINING PROTEIN DR_1986-RELATED"/>
    <property type="match status" value="1"/>
</dbReference>
<dbReference type="InterPro" id="IPR050270">
    <property type="entry name" value="DegV_domain_contain"/>
</dbReference>
<dbReference type="SUPFAM" id="SSF82549">
    <property type="entry name" value="DAK1/DegV-like"/>
    <property type="match status" value="1"/>
</dbReference>
<dbReference type="InterPro" id="IPR003797">
    <property type="entry name" value="DegV"/>
</dbReference>
<dbReference type="Proteomes" id="UP000295773">
    <property type="component" value="Unassembled WGS sequence"/>
</dbReference>
<dbReference type="GO" id="GO:0008289">
    <property type="term" value="F:lipid binding"/>
    <property type="evidence" value="ECO:0007669"/>
    <property type="project" value="UniProtKB-KW"/>
</dbReference>
<evidence type="ECO:0000313" key="3">
    <source>
        <dbReference type="Proteomes" id="UP000295773"/>
    </source>
</evidence>
<evidence type="ECO:0000313" key="2">
    <source>
        <dbReference type="EMBL" id="TCU54716.1"/>
    </source>
</evidence>
<dbReference type="RefSeq" id="WP_132225494.1">
    <property type="nucleotide sequence ID" value="NZ_JANKBG010000022.1"/>
</dbReference>
<proteinExistence type="predicted"/>
<dbReference type="NCBIfam" id="TIGR00762">
    <property type="entry name" value="DegV"/>
    <property type="match status" value="1"/>
</dbReference>
<keyword evidence="3" id="KW-1185">Reference proteome</keyword>
<dbReference type="InterPro" id="IPR043168">
    <property type="entry name" value="DegV_C"/>
</dbReference>
<dbReference type="PANTHER" id="PTHR33434:SF2">
    <property type="entry name" value="FATTY ACID-BINDING PROTEIN TM_1468"/>
    <property type="match status" value="1"/>
</dbReference>
<gene>
    <name evidence="2" type="ORF">EDD61_1236</name>
</gene>
<dbReference type="Gene3D" id="3.30.1180.10">
    <property type="match status" value="1"/>
</dbReference>
<evidence type="ECO:0000256" key="1">
    <source>
        <dbReference type="ARBA" id="ARBA00023121"/>
    </source>
</evidence>
<sequence>MKIAVLTDSGSALTKESGKALGLYVVPLEVIDGTDSFRDGVDMTTQELYERLRLQHTPKTSMPLTSEIEDVLQEIKRNGYTHIIAVPLSSGLSGTYNTMRMCAEDLAIPMTIIENYTTCDLQCHDALLALACSKQHMEPEAIKAYVEDKVKESGTLILPNDIQHLKRGGRLTPLAAAAASLLKIKPILTIGPKTKGKIDVYEKVRTEKKAQHVAVQAICDIMKNSEGDIYVIHSDCLDKATEIADIFQKECPLVKVHVNTICAVISAHTGLDCIAIQYIKK</sequence>
<reference evidence="2 3" key="1">
    <citation type="submission" date="2019-03" db="EMBL/GenBank/DDBJ databases">
        <title>Genomic Encyclopedia of Type Strains, Phase IV (KMG-IV): sequencing the most valuable type-strain genomes for metagenomic binning, comparative biology and taxonomic classification.</title>
        <authorList>
            <person name="Goeker M."/>
        </authorList>
    </citation>
    <scope>NUCLEOTIDE SEQUENCE [LARGE SCALE GENOMIC DNA]</scope>
    <source>
        <strain evidence="2 3">DSM 29481</strain>
    </source>
</reference>
<organism evidence="2 3">
    <name type="scientific">Longicatena caecimuris</name>
    <dbReference type="NCBI Taxonomy" id="1796635"/>
    <lineage>
        <taxon>Bacteria</taxon>
        <taxon>Bacillati</taxon>
        <taxon>Bacillota</taxon>
        <taxon>Erysipelotrichia</taxon>
        <taxon>Erysipelotrichales</taxon>
        <taxon>Erysipelotrichaceae</taxon>
        <taxon>Longicatena</taxon>
    </lineage>
</organism>
<keyword evidence="1" id="KW-0446">Lipid-binding</keyword>